<keyword evidence="5 6" id="KW-0472">Membrane</keyword>
<dbReference type="Pfam" id="PF03706">
    <property type="entry name" value="LPG_synthase_TM"/>
    <property type="match status" value="1"/>
</dbReference>
<feature type="transmembrane region" description="Helical" evidence="6">
    <location>
        <begin position="285"/>
        <end position="305"/>
    </location>
</feature>
<comment type="subcellular location">
    <subcellularLocation>
        <location evidence="1">Cell membrane</location>
        <topology evidence="1">Multi-pass membrane protein</topology>
    </subcellularLocation>
</comment>
<gene>
    <name evidence="7" type="ORF">LCGC14_0699830</name>
</gene>
<comment type="caution">
    <text evidence="7">The sequence shown here is derived from an EMBL/GenBank/DDBJ whole genome shotgun (WGS) entry which is preliminary data.</text>
</comment>
<evidence type="ECO:0008006" key="8">
    <source>
        <dbReference type="Google" id="ProtNLM"/>
    </source>
</evidence>
<feature type="transmembrane region" description="Helical" evidence="6">
    <location>
        <begin position="79"/>
        <end position="97"/>
    </location>
</feature>
<feature type="transmembrane region" description="Helical" evidence="6">
    <location>
        <begin position="250"/>
        <end position="273"/>
    </location>
</feature>
<protein>
    <recommendedName>
        <fullName evidence="8">Flippase-like domain-containing protein</fullName>
    </recommendedName>
</protein>
<feature type="transmembrane region" description="Helical" evidence="6">
    <location>
        <begin position="325"/>
        <end position="351"/>
    </location>
</feature>
<accession>A0A0F9TQX5</accession>
<organism evidence="7">
    <name type="scientific">marine sediment metagenome</name>
    <dbReference type="NCBI Taxonomy" id="412755"/>
    <lineage>
        <taxon>unclassified sequences</taxon>
        <taxon>metagenomes</taxon>
        <taxon>ecological metagenomes</taxon>
    </lineage>
</organism>
<feature type="transmembrane region" description="Helical" evidence="6">
    <location>
        <begin position="51"/>
        <end position="67"/>
    </location>
</feature>
<dbReference type="AlphaFoldDB" id="A0A0F9TQX5"/>
<dbReference type="PANTHER" id="PTHR40277:SF1">
    <property type="entry name" value="BLL5419 PROTEIN"/>
    <property type="match status" value="1"/>
</dbReference>
<dbReference type="PANTHER" id="PTHR40277">
    <property type="entry name" value="BLL5419 PROTEIN"/>
    <property type="match status" value="1"/>
</dbReference>
<dbReference type="InterPro" id="IPR022791">
    <property type="entry name" value="L-PG_synthase/AglD"/>
</dbReference>
<dbReference type="NCBIfam" id="TIGR00374">
    <property type="entry name" value="flippase-like domain"/>
    <property type="match status" value="1"/>
</dbReference>
<name>A0A0F9TQX5_9ZZZZ</name>
<keyword evidence="2" id="KW-1003">Cell membrane</keyword>
<keyword evidence="3 6" id="KW-0812">Transmembrane</keyword>
<feature type="transmembrane region" description="Helical" evidence="6">
    <location>
        <begin position="165"/>
        <end position="183"/>
    </location>
</feature>
<evidence type="ECO:0000256" key="2">
    <source>
        <dbReference type="ARBA" id="ARBA00022475"/>
    </source>
</evidence>
<evidence type="ECO:0000313" key="7">
    <source>
        <dbReference type="EMBL" id="KKN43763.1"/>
    </source>
</evidence>
<evidence type="ECO:0000256" key="4">
    <source>
        <dbReference type="ARBA" id="ARBA00022989"/>
    </source>
</evidence>
<evidence type="ECO:0000256" key="3">
    <source>
        <dbReference type="ARBA" id="ARBA00022692"/>
    </source>
</evidence>
<dbReference type="EMBL" id="LAZR01001490">
    <property type="protein sequence ID" value="KKN43763.1"/>
    <property type="molecule type" value="Genomic_DNA"/>
</dbReference>
<reference evidence="7" key="1">
    <citation type="journal article" date="2015" name="Nature">
        <title>Complex archaea that bridge the gap between prokaryotes and eukaryotes.</title>
        <authorList>
            <person name="Spang A."/>
            <person name="Saw J.H."/>
            <person name="Jorgensen S.L."/>
            <person name="Zaremba-Niedzwiedzka K."/>
            <person name="Martijn J."/>
            <person name="Lind A.E."/>
            <person name="van Eijk R."/>
            <person name="Schleper C."/>
            <person name="Guy L."/>
            <person name="Ettema T.J."/>
        </authorList>
    </citation>
    <scope>NUCLEOTIDE SEQUENCE</scope>
</reference>
<feature type="transmembrane region" description="Helical" evidence="6">
    <location>
        <begin position="190"/>
        <end position="207"/>
    </location>
</feature>
<keyword evidence="4 6" id="KW-1133">Transmembrane helix</keyword>
<proteinExistence type="predicted"/>
<evidence type="ECO:0000256" key="1">
    <source>
        <dbReference type="ARBA" id="ARBA00004651"/>
    </source>
</evidence>
<evidence type="ECO:0000256" key="6">
    <source>
        <dbReference type="SAM" id="Phobius"/>
    </source>
</evidence>
<dbReference type="GO" id="GO:0005886">
    <property type="term" value="C:plasma membrane"/>
    <property type="evidence" value="ECO:0007669"/>
    <property type="project" value="UniProtKB-SubCell"/>
</dbReference>
<sequence>MVKPRENELQFSIAKDKLKYGFHSFRKLRTYLNTNNVYLNKNKMKKDLSKYIRLIGLLILAYLITRIDFKALLFQFKNINLYFLFAAIFMNFFLIFAKAIRWKAFLIQQNLSISAKSAFSIYLSSLYIGFITPGRLGEISKALYLKQKQVTTFYKGLSSAIMDRLLDLYFLILLGSVGVYYLSKGKGINLEFVFLFVIVLSLPIIILHPKVLNLLTRILFRKISPKKFKDKIRESVNEFIEGINQIINPVLLYGILLTVFSYSLFFFQCFLIAKSIGLQISYFDLALIMSIVNIITLIPISISGLGTREASMIFLFKLIGLPTEAAISFSLLIFFVFFICGGLMGFIAWWLNPVKIDFSKKEKAST</sequence>
<evidence type="ECO:0000256" key="5">
    <source>
        <dbReference type="ARBA" id="ARBA00023136"/>
    </source>
</evidence>